<dbReference type="eggNOG" id="arCOG07377">
    <property type="taxonomic scope" value="Archaea"/>
</dbReference>
<dbReference type="Pfam" id="PF00069">
    <property type="entry name" value="Pkinase"/>
    <property type="match status" value="1"/>
</dbReference>
<evidence type="ECO:0000313" key="4">
    <source>
        <dbReference type="Proteomes" id="UP000001017"/>
    </source>
</evidence>
<dbReference type="PaxDb" id="273116-14324798"/>
<dbReference type="InterPro" id="IPR000719">
    <property type="entry name" value="Prot_kinase_dom"/>
</dbReference>
<dbReference type="GO" id="GO:0005524">
    <property type="term" value="F:ATP binding"/>
    <property type="evidence" value="ECO:0007669"/>
    <property type="project" value="InterPro"/>
</dbReference>
<keyword evidence="1" id="KW-1133">Transmembrane helix</keyword>
<dbReference type="PROSITE" id="PS50011">
    <property type="entry name" value="PROTEIN_KINASE_DOM"/>
    <property type="match status" value="1"/>
</dbReference>
<dbReference type="Gene3D" id="1.10.510.10">
    <property type="entry name" value="Transferase(Phosphotransferase) domain 1"/>
    <property type="match status" value="1"/>
</dbReference>
<proteinExistence type="predicted"/>
<organism evidence="3 4">
    <name type="scientific">Thermoplasma volcanium (strain ATCC 51530 / DSM 4299 / JCM 9571 / NBRC 15438 / GSS1)</name>
    <dbReference type="NCBI Taxonomy" id="273116"/>
    <lineage>
        <taxon>Archaea</taxon>
        <taxon>Methanobacteriati</taxon>
        <taxon>Thermoplasmatota</taxon>
        <taxon>Thermoplasmata</taxon>
        <taxon>Thermoplasmatales</taxon>
        <taxon>Thermoplasmataceae</taxon>
        <taxon>Thermoplasma</taxon>
    </lineage>
</organism>
<dbReference type="GeneID" id="1441690"/>
<reference evidence="3 4" key="2">
    <citation type="journal article" date="2000" name="Proc. Natl. Acad. Sci. U.S.A.">
        <title>Archaeal adaptation to higher temperatures revealed by genomic sequence of Thermoplasma volcanium.</title>
        <authorList>
            <person name="Kawashima T."/>
            <person name="Amano N."/>
            <person name="Koike H."/>
            <person name="Makino S."/>
            <person name="Higuchi S."/>
            <person name="Kawashima-Ohya Y."/>
            <person name="Watanabe K."/>
            <person name="Yamazaki M."/>
            <person name="Kanehori K."/>
            <person name="Kawamoto T."/>
            <person name="Nunoshiba T."/>
            <person name="Yamamoto Y."/>
            <person name="Aramaki H."/>
            <person name="Makino K."/>
            <person name="Suzuki M."/>
        </authorList>
    </citation>
    <scope>NUCLEOTIDE SEQUENCE [LARGE SCALE GENOMIC DNA]</scope>
    <source>
        <strain evidence="4">ATCC 51530 / DSM 4299 / JCM 9571 / NBRC 15438 / GSS1</strain>
    </source>
</reference>
<sequence length="401" mass="45681">MTTLKKTVAVAGTVAGGVLLVSLLQPFFLGHITQIDSYFLFSGVDIKYLHFDLLVASIVVVIWVIDLFVSIIDRKELITPKPIESTEEVSHKHAESTFTEVKKWPNQFEYSQAFQNPGYSFARELSGGTVIKNPNVKMTGNMIYSSGNYGLIFKIEKESKYYAIKCFTKGSDLHKRYYEIGKHIKSRNLSCIVNFEYLEAGVRTMKDPSIYYPVLKMDWIEGDSLYTYIKRNLDDGKEIRRIANEFAKSVILLKKNHIAHGDLSSDNIMISNGKVIFVDYDGMYVPSLKDLPSNENGHENFQHPSRRSSDYGEDMDNFSALVIYTSLYVLSLRPEAWKFNGDDPDALLFRKDDFLHYERSEVFDYIKKMGGKSAKLASLLIKSLQDGNVNAVEPTKFYSAK</sequence>
<dbReference type="GO" id="GO:0004672">
    <property type="term" value="F:protein kinase activity"/>
    <property type="evidence" value="ECO:0007669"/>
    <property type="project" value="InterPro"/>
</dbReference>
<dbReference type="SUPFAM" id="SSF56112">
    <property type="entry name" value="Protein kinase-like (PK-like)"/>
    <property type="match status" value="1"/>
</dbReference>
<dbReference type="EMBL" id="BA000011">
    <property type="protein sequence ID" value="BAB59725.1"/>
    <property type="molecule type" value="Genomic_DNA"/>
</dbReference>
<accession>Q97B74</accession>
<dbReference type="HOGENOM" id="CLU_055961_0_0_2"/>
<dbReference type="AlphaFoldDB" id="Q97B74"/>
<dbReference type="STRING" id="273116.gene:9381370"/>
<feature type="transmembrane region" description="Helical" evidence="1">
    <location>
        <begin position="7"/>
        <end position="28"/>
    </location>
</feature>
<gene>
    <name evidence="3" type="ORF">TVG0571194</name>
</gene>
<name>Q97B74_THEVO</name>
<reference evidence="3 4" key="1">
    <citation type="journal article" date="1999" name="Proc. Jpn. Acad.">
        <title>Determination of the complete genomic DNA sequence of Thermoplasma volvanium GSS1.</title>
        <authorList>
            <person name="Kawashima T."/>
            <person name="Yamamoto Y."/>
            <person name="Aramaki H."/>
            <person name="Nunoshiba T."/>
            <person name="Kawamoto T."/>
            <person name="Watanabe K."/>
            <person name="Yamazaki M."/>
            <person name="Kanehori K."/>
            <person name="Amano N."/>
            <person name="Ohya Y."/>
            <person name="Makino K."/>
            <person name="Suzuki M."/>
        </authorList>
    </citation>
    <scope>NUCLEOTIDE SEQUENCE [LARGE SCALE GENOMIC DNA]</scope>
    <source>
        <strain evidence="4">ATCC 51530 / DSM 4299 / JCM 9571 / NBRC 15438 / GSS1</strain>
    </source>
</reference>
<protein>
    <recommendedName>
        <fullName evidence="2">Protein kinase domain-containing protein</fullName>
    </recommendedName>
</protein>
<feature type="domain" description="Protein kinase" evidence="2">
    <location>
        <begin position="138"/>
        <end position="401"/>
    </location>
</feature>
<keyword evidence="1" id="KW-0472">Membrane</keyword>
<dbReference type="Proteomes" id="UP000001017">
    <property type="component" value="Chromosome"/>
</dbReference>
<keyword evidence="4" id="KW-1185">Reference proteome</keyword>
<dbReference type="InterPro" id="IPR011009">
    <property type="entry name" value="Kinase-like_dom_sf"/>
</dbReference>
<feature type="transmembrane region" description="Helical" evidence="1">
    <location>
        <begin position="48"/>
        <end position="72"/>
    </location>
</feature>
<keyword evidence="1" id="KW-0812">Transmembrane</keyword>
<dbReference type="KEGG" id="tvo:TVG0571194"/>
<dbReference type="RefSeq" id="WP_010916842.1">
    <property type="nucleotide sequence ID" value="NC_002689.2"/>
</dbReference>
<evidence type="ECO:0000256" key="1">
    <source>
        <dbReference type="SAM" id="Phobius"/>
    </source>
</evidence>
<evidence type="ECO:0000313" key="3">
    <source>
        <dbReference type="EMBL" id="BAB59725.1"/>
    </source>
</evidence>
<evidence type="ECO:0000259" key="2">
    <source>
        <dbReference type="PROSITE" id="PS50011"/>
    </source>
</evidence>